<accession>A0A8X6NWG6</accession>
<organism evidence="2 3">
    <name type="scientific">Nephila pilipes</name>
    <name type="common">Giant wood spider</name>
    <name type="synonym">Nephila maculata</name>
    <dbReference type="NCBI Taxonomy" id="299642"/>
    <lineage>
        <taxon>Eukaryota</taxon>
        <taxon>Metazoa</taxon>
        <taxon>Ecdysozoa</taxon>
        <taxon>Arthropoda</taxon>
        <taxon>Chelicerata</taxon>
        <taxon>Arachnida</taxon>
        <taxon>Araneae</taxon>
        <taxon>Araneomorphae</taxon>
        <taxon>Entelegynae</taxon>
        <taxon>Araneoidea</taxon>
        <taxon>Nephilidae</taxon>
        <taxon>Nephila</taxon>
    </lineage>
</organism>
<sequence length="68" mass="7868">MDYATRVIMHLQYFSEDDCSDKDTFDIHVTSEDEFIRVSNHDSLLEIEGEPENQNDVVKGPESNSEDM</sequence>
<dbReference type="EMBL" id="BMAW01109380">
    <property type="protein sequence ID" value="GFT38120.1"/>
    <property type="molecule type" value="Genomic_DNA"/>
</dbReference>
<keyword evidence="3" id="KW-1185">Reference proteome</keyword>
<evidence type="ECO:0000256" key="1">
    <source>
        <dbReference type="SAM" id="MobiDB-lite"/>
    </source>
</evidence>
<name>A0A8X6NWG6_NEPPI</name>
<evidence type="ECO:0000313" key="2">
    <source>
        <dbReference type="EMBL" id="GFT38120.1"/>
    </source>
</evidence>
<feature type="region of interest" description="Disordered" evidence="1">
    <location>
        <begin position="45"/>
        <end position="68"/>
    </location>
</feature>
<reference evidence="2" key="1">
    <citation type="submission" date="2020-08" db="EMBL/GenBank/DDBJ databases">
        <title>Multicomponent nature underlies the extraordinary mechanical properties of spider dragline silk.</title>
        <authorList>
            <person name="Kono N."/>
            <person name="Nakamura H."/>
            <person name="Mori M."/>
            <person name="Yoshida Y."/>
            <person name="Ohtoshi R."/>
            <person name="Malay A.D."/>
            <person name="Moran D.A.P."/>
            <person name="Tomita M."/>
            <person name="Numata K."/>
            <person name="Arakawa K."/>
        </authorList>
    </citation>
    <scope>NUCLEOTIDE SEQUENCE</scope>
</reference>
<evidence type="ECO:0000313" key="3">
    <source>
        <dbReference type="Proteomes" id="UP000887013"/>
    </source>
</evidence>
<dbReference type="Proteomes" id="UP000887013">
    <property type="component" value="Unassembled WGS sequence"/>
</dbReference>
<dbReference type="AlphaFoldDB" id="A0A8X6NWG6"/>
<protein>
    <submittedName>
        <fullName evidence="2">Uncharacterized protein</fullName>
    </submittedName>
</protein>
<gene>
    <name evidence="2" type="ORF">NPIL_170101</name>
</gene>
<comment type="caution">
    <text evidence="2">The sequence shown here is derived from an EMBL/GenBank/DDBJ whole genome shotgun (WGS) entry which is preliminary data.</text>
</comment>
<proteinExistence type="predicted"/>